<dbReference type="AlphaFoldDB" id="A0A562UYP1"/>
<dbReference type="PANTHER" id="PTHR46825">
    <property type="entry name" value="D-ALANYL-D-ALANINE-CARBOXYPEPTIDASE/ENDOPEPTIDASE AMPH"/>
    <property type="match status" value="1"/>
</dbReference>
<dbReference type="GO" id="GO:0004180">
    <property type="term" value="F:carboxypeptidase activity"/>
    <property type="evidence" value="ECO:0007669"/>
    <property type="project" value="UniProtKB-KW"/>
</dbReference>
<dbReference type="InterPro" id="IPR050491">
    <property type="entry name" value="AmpC-like"/>
</dbReference>
<name>A0A562UYP1_9ACTN</name>
<protein>
    <submittedName>
        <fullName evidence="2">D-alanyl-D-alanine carboxypeptidase</fullName>
    </submittedName>
</protein>
<keyword evidence="3" id="KW-1185">Reference proteome</keyword>
<keyword evidence="2" id="KW-0645">Protease</keyword>
<dbReference type="RefSeq" id="WP_147141660.1">
    <property type="nucleotide sequence ID" value="NZ_BAABIJ010000003.1"/>
</dbReference>
<keyword evidence="2" id="KW-0378">Hydrolase</keyword>
<dbReference type="PANTHER" id="PTHR46825:SF7">
    <property type="entry name" value="D-ALANYL-D-ALANINE CARBOXYPEPTIDASE"/>
    <property type="match status" value="1"/>
</dbReference>
<evidence type="ECO:0000313" key="2">
    <source>
        <dbReference type="EMBL" id="TWJ10732.1"/>
    </source>
</evidence>
<comment type="caution">
    <text evidence="2">The sequence shown here is derived from an EMBL/GenBank/DDBJ whole genome shotgun (WGS) entry which is preliminary data.</text>
</comment>
<accession>A0A562UYP1</accession>
<gene>
    <name evidence="2" type="ORF">LX16_4154</name>
</gene>
<dbReference type="Proteomes" id="UP000321617">
    <property type="component" value="Unassembled WGS sequence"/>
</dbReference>
<keyword evidence="2" id="KW-0121">Carboxypeptidase</keyword>
<sequence length="371" mass="39708">MTENNTSTASSSTGTDRAVLQEIVDGLVEGGITGVRLRFRDAHGEWTGAAGTGELDGTEAPPADGHYRIGSNTKTFTAVVVLRLVAEGRIDLDTAVAEYLPEIGIDPRITVRMLLQHTTGVFNHTGEVYEDGTVVTGIPFQGREWVEGRFKSYRPGELVAFSLARPSRFEPGTDWSYANTNYVLARLVVEKVTGRGLAEELDRLIVGPLGLTGTSLPDGTTELPTPHAHAYYRYDHDGEERIADVTAQDPSWVSTGGDMVSTPRDLQVFITALVGGRLLPASLLAEMFTVHEKVPYGLGVFVHEVPGGGTVITHNGGIAGHAALMYASADGSRVLTAGLNYVDDKDLSMSGPFQAVNQRIVQEVFGVGPAE</sequence>
<reference evidence="2 3" key="1">
    <citation type="journal article" date="2013" name="Stand. Genomic Sci.">
        <title>Genomic Encyclopedia of Type Strains, Phase I: The one thousand microbial genomes (KMG-I) project.</title>
        <authorList>
            <person name="Kyrpides N.C."/>
            <person name="Woyke T."/>
            <person name="Eisen J.A."/>
            <person name="Garrity G."/>
            <person name="Lilburn T.G."/>
            <person name="Beck B.J."/>
            <person name="Whitman W.B."/>
            <person name="Hugenholtz P."/>
            <person name="Klenk H.P."/>
        </authorList>
    </citation>
    <scope>NUCLEOTIDE SEQUENCE [LARGE SCALE GENOMIC DNA]</scope>
    <source>
        <strain evidence="2 3">DSM 45044</strain>
    </source>
</reference>
<organism evidence="2 3">
    <name type="scientific">Stackebrandtia albiflava</name>
    <dbReference type="NCBI Taxonomy" id="406432"/>
    <lineage>
        <taxon>Bacteria</taxon>
        <taxon>Bacillati</taxon>
        <taxon>Actinomycetota</taxon>
        <taxon>Actinomycetes</taxon>
        <taxon>Glycomycetales</taxon>
        <taxon>Glycomycetaceae</taxon>
        <taxon>Stackebrandtia</taxon>
    </lineage>
</organism>
<feature type="domain" description="Beta-lactamase-related" evidence="1">
    <location>
        <begin position="22"/>
        <end position="328"/>
    </location>
</feature>
<dbReference type="OrthoDB" id="3174977at2"/>
<evidence type="ECO:0000313" key="3">
    <source>
        <dbReference type="Proteomes" id="UP000321617"/>
    </source>
</evidence>
<dbReference type="EMBL" id="VLLL01000007">
    <property type="protein sequence ID" value="TWJ10732.1"/>
    <property type="molecule type" value="Genomic_DNA"/>
</dbReference>
<dbReference type="InterPro" id="IPR012338">
    <property type="entry name" value="Beta-lactam/transpept-like"/>
</dbReference>
<dbReference type="InterPro" id="IPR001466">
    <property type="entry name" value="Beta-lactam-related"/>
</dbReference>
<dbReference type="Pfam" id="PF00144">
    <property type="entry name" value="Beta-lactamase"/>
    <property type="match status" value="1"/>
</dbReference>
<proteinExistence type="predicted"/>
<dbReference type="SUPFAM" id="SSF56601">
    <property type="entry name" value="beta-lactamase/transpeptidase-like"/>
    <property type="match status" value="1"/>
</dbReference>
<dbReference type="Gene3D" id="3.40.710.10">
    <property type="entry name" value="DD-peptidase/beta-lactamase superfamily"/>
    <property type="match status" value="1"/>
</dbReference>
<evidence type="ECO:0000259" key="1">
    <source>
        <dbReference type="Pfam" id="PF00144"/>
    </source>
</evidence>